<dbReference type="EMBL" id="JYLN01000001">
    <property type="protein sequence ID" value="KRP74858.1"/>
    <property type="molecule type" value="Genomic_DNA"/>
</dbReference>
<gene>
    <name evidence="1" type="ORF">TX23_01355</name>
</gene>
<dbReference type="AlphaFoldDB" id="A0A0R3AP80"/>
<reference evidence="1 2" key="1">
    <citation type="submission" date="2015-02" db="EMBL/GenBank/DDBJ databases">
        <title>Two Pseudomonas sp. nov., isolated from raw milk.</title>
        <authorList>
            <person name="Wenning M."/>
            <person name="von Neubeck M."/>
            <person name="Huptas C."/>
            <person name="Scherer S."/>
        </authorList>
    </citation>
    <scope>NUCLEOTIDE SEQUENCE [LARGE SCALE GENOMIC DNA]</scope>
    <source>
        <strain evidence="1 2">DSM 29164</strain>
    </source>
</reference>
<organism evidence="1 2">
    <name type="scientific">Pseudomonas paralactis</name>
    <dbReference type="NCBI Taxonomy" id="1615673"/>
    <lineage>
        <taxon>Bacteria</taxon>
        <taxon>Pseudomonadati</taxon>
        <taxon>Pseudomonadota</taxon>
        <taxon>Gammaproteobacteria</taxon>
        <taxon>Pseudomonadales</taxon>
        <taxon>Pseudomonadaceae</taxon>
        <taxon>Pseudomonas</taxon>
    </lineage>
</organism>
<comment type="caution">
    <text evidence="1">The sequence shown here is derived from an EMBL/GenBank/DDBJ whole genome shotgun (WGS) entry which is preliminary data.</text>
</comment>
<evidence type="ECO:0000313" key="1">
    <source>
        <dbReference type="EMBL" id="KRP74858.1"/>
    </source>
</evidence>
<sequence>MLIHDDFFLEADLVNPNPSAGQRWGFLCLADLLIFTFQGFSQPEYNFAAEAASILNCLFFKELSHHHNYTNANYLLFCAFHEASLVV</sequence>
<protein>
    <submittedName>
        <fullName evidence="1">Uncharacterized protein</fullName>
    </submittedName>
</protein>
<proteinExistence type="predicted"/>
<accession>A0A0R3AP80</accession>
<dbReference type="Proteomes" id="UP000050852">
    <property type="component" value="Unassembled WGS sequence"/>
</dbReference>
<evidence type="ECO:0000313" key="2">
    <source>
        <dbReference type="Proteomes" id="UP000050852"/>
    </source>
</evidence>
<name>A0A0R3AP80_9PSED</name>